<dbReference type="EMBL" id="LXQA010356427">
    <property type="protein sequence ID" value="MCI46364.1"/>
    <property type="molecule type" value="Genomic_DNA"/>
</dbReference>
<reference evidence="1 2" key="1">
    <citation type="journal article" date="2018" name="Front. Plant Sci.">
        <title>Red Clover (Trifolium pratense) and Zigzag Clover (T. medium) - A Picture of Genomic Similarities and Differences.</title>
        <authorList>
            <person name="Dluhosova J."/>
            <person name="Istvanek J."/>
            <person name="Nedelnik J."/>
            <person name="Repkova J."/>
        </authorList>
    </citation>
    <scope>NUCLEOTIDE SEQUENCE [LARGE SCALE GENOMIC DNA]</scope>
    <source>
        <strain evidence="2">cv. 10/8</strain>
        <tissue evidence="1">Leaf</tissue>
    </source>
</reference>
<name>A0A392SDT7_9FABA</name>
<evidence type="ECO:0000313" key="1">
    <source>
        <dbReference type="EMBL" id="MCI46364.1"/>
    </source>
</evidence>
<keyword evidence="2" id="KW-1185">Reference proteome</keyword>
<organism evidence="1 2">
    <name type="scientific">Trifolium medium</name>
    <dbReference type="NCBI Taxonomy" id="97028"/>
    <lineage>
        <taxon>Eukaryota</taxon>
        <taxon>Viridiplantae</taxon>
        <taxon>Streptophyta</taxon>
        <taxon>Embryophyta</taxon>
        <taxon>Tracheophyta</taxon>
        <taxon>Spermatophyta</taxon>
        <taxon>Magnoliopsida</taxon>
        <taxon>eudicotyledons</taxon>
        <taxon>Gunneridae</taxon>
        <taxon>Pentapetalae</taxon>
        <taxon>rosids</taxon>
        <taxon>fabids</taxon>
        <taxon>Fabales</taxon>
        <taxon>Fabaceae</taxon>
        <taxon>Papilionoideae</taxon>
        <taxon>50 kb inversion clade</taxon>
        <taxon>NPAAA clade</taxon>
        <taxon>Hologalegina</taxon>
        <taxon>IRL clade</taxon>
        <taxon>Trifolieae</taxon>
        <taxon>Trifolium</taxon>
    </lineage>
</organism>
<proteinExistence type="predicted"/>
<feature type="non-terminal residue" evidence="1">
    <location>
        <position position="46"/>
    </location>
</feature>
<sequence>MASTGQVEKLRKKDAQMFTTFTAMEAEGGVGIIDLPMVWDFSEDIS</sequence>
<evidence type="ECO:0000313" key="2">
    <source>
        <dbReference type="Proteomes" id="UP000265520"/>
    </source>
</evidence>
<comment type="caution">
    <text evidence="1">The sequence shown here is derived from an EMBL/GenBank/DDBJ whole genome shotgun (WGS) entry which is preliminary data.</text>
</comment>
<dbReference type="Proteomes" id="UP000265520">
    <property type="component" value="Unassembled WGS sequence"/>
</dbReference>
<dbReference type="AlphaFoldDB" id="A0A392SDT7"/>
<accession>A0A392SDT7</accession>
<protein>
    <submittedName>
        <fullName evidence="1">Uncharacterized protein</fullName>
    </submittedName>
</protein>